<organism evidence="2 3">
    <name type="scientific">Posidoniimonas polymericola</name>
    <dbReference type="NCBI Taxonomy" id="2528002"/>
    <lineage>
        <taxon>Bacteria</taxon>
        <taxon>Pseudomonadati</taxon>
        <taxon>Planctomycetota</taxon>
        <taxon>Planctomycetia</taxon>
        <taxon>Pirellulales</taxon>
        <taxon>Lacipirellulaceae</taxon>
        <taxon>Posidoniimonas</taxon>
    </lineage>
</organism>
<dbReference type="AlphaFoldDB" id="A0A5C5YIA5"/>
<proteinExistence type="predicted"/>
<feature type="transmembrane region" description="Helical" evidence="1">
    <location>
        <begin position="292"/>
        <end position="318"/>
    </location>
</feature>
<feature type="transmembrane region" description="Helical" evidence="1">
    <location>
        <begin position="167"/>
        <end position="186"/>
    </location>
</feature>
<keyword evidence="1" id="KW-1133">Transmembrane helix</keyword>
<feature type="transmembrane region" description="Helical" evidence="1">
    <location>
        <begin position="375"/>
        <end position="392"/>
    </location>
</feature>
<keyword evidence="1" id="KW-0812">Transmembrane</keyword>
<dbReference type="RefSeq" id="WP_146589106.1">
    <property type="nucleotide sequence ID" value="NZ_SJPO01000008.1"/>
</dbReference>
<feature type="transmembrane region" description="Helical" evidence="1">
    <location>
        <begin position="137"/>
        <end position="155"/>
    </location>
</feature>
<feature type="transmembrane region" description="Helical" evidence="1">
    <location>
        <begin position="483"/>
        <end position="504"/>
    </location>
</feature>
<dbReference type="OrthoDB" id="213779at2"/>
<reference evidence="2 3" key="1">
    <citation type="submission" date="2019-02" db="EMBL/GenBank/DDBJ databases">
        <title>Deep-cultivation of Planctomycetes and their phenomic and genomic characterization uncovers novel biology.</title>
        <authorList>
            <person name="Wiegand S."/>
            <person name="Jogler M."/>
            <person name="Boedeker C."/>
            <person name="Pinto D."/>
            <person name="Vollmers J."/>
            <person name="Rivas-Marin E."/>
            <person name="Kohn T."/>
            <person name="Peeters S.H."/>
            <person name="Heuer A."/>
            <person name="Rast P."/>
            <person name="Oberbeckmann S."/>
            <person name="Bunk B."/>
            <person name="Jeske O."/>
            <person name="Meyerdierks A."/>
            <person name="Storesund J.E."/>
            <person name="Kallscheuer N."/>
            <person name="Luecker S."/>
            <person name="Lage O.M."/>
            <person name="Pohl T."/>
            <person name="Merkel B.J."/>
            <person name="Hornburger P."/>
            <person name="Mueller R.-W."/>
            <person name="Bruemmer F."/>
            <person name="Labrenz M."/>
            <person name="Spormann A.M."/>
            <person name="Op Den Camp H."/>
            <person name="Overmann J."/>
            <person name="Amann R."/>
            <person name="Jetten M.S.M."/>
            <person name="Mascher T."/>
            <person name="Medema M.H."/>
            <person name="Devos D.P."/>
            <person name="Kaster A.-K."/>
            <person name="Ovreas L."/>
            <person name="Rohde M."/>
            <person name="Galperin M.Y."/>
            <person name="Jogler C."/>
        </authorList>
    </citation>
    <scope>NUCLEOTIDE SEQUENCE [LARGE SCALE GENOMIC DNA]</scope>
    <source>
        <strain evidence="2 3">Pla123a</strain>
    </source>
</reference>
<keyword evidence="1" id="KW-0472">Membrane</keyword>
<protein>
    <submittedName>
        <fullName evidence="2">Uncharacterized protein</fullName>
    </submittedName>
</protein>
<feature type="transmembrane region" description="Helical" evidence="1">
    <location>
        <begin position="459"/>
        <end position="476"/>
    </location>
</feature>
<feature type="transmembrane region" description="Helical" evidence="1">
    <location>
        <begin position="268"/>
        <end position="286"/>
    </location>
</feature>
<keyword evidence="3" id="KW-1185">Reference proteome</keyword>
<sequence length="570" mass="59681">MSMNSSLWVRRVYPSNPAYLFSAVLVLWGLNLGFQGRDTATDAAWLTLLLCGYSLAVALVGIMVIRLGQLWEDARTVLLVLLLMFTALSTVFDSLCLNQWPAGAACLGFGLAFSVVVSEAVLRSLNLKLPAAFRAPLYLQLAVLFAFPPLLGYFSLDGRSDDMVRGVLSYCVAAGVATLCLAPAALRGREALHPAGSNWRWPFYPWSPFVLLIVASAMRTWMLCVSFSPAKGADSAFLPLLLCPIAAATAAVLLVLGVRNRSLAIQKLALFGGVAVPVAATLPSDLNPAQTYLLGVVQAASGSPLVIALGFSAALGLAGAAARRVGGEALAAFSLAAMLSLNAGETSLRGAWPLSAAGASVMVGWMAARWAYSRHAAPLVGGVALGLIGWRSELASLLELGASSLQTAYAVTILLLATPLVCRDRVSRALRPWTPLALAVTCMAFVTVYPAVWPVQANWSPPVAAAVLAVGGGAYFRMSRDRWAVASLVVCLAVAGLAALQAVLVGLASHRLREGLQLYAMGVCLLGFGVLVSLCKAGFAWRLLDWLSAGPASAAPIPQPASPSPPPLEE</sequence>
<feature type="transmembrane region" description="Helical" evidence="1">
    <location>
        <begin position="101"/>
        <end position="125"/>
    </location>
</feature>
<feature type="transmembrane region" description="Helical" evidence="1">
    <location>
        <begin position="206"/>
        <end position="230"/>
    </location>
</feature>
<evidence type="ECO:0000313" key="3">
    <source>
        <dbReference type="Proteomes" id="UP000318478"/>
    </source>
</evidence>
<feature type="transmembrane region" description="Helical" evidence="1">
    <location>
        <begin position="404"/>
        <end position="421"/>
    </location>
</feature>
<evidence type="ECO:0000256" key="1">
    <source>
        <dbReference type="SAM" id="Phobius"/>
    </source>
</evidence>
<feature type="transmembrane region" description="Helical" evidence="1">
    <location>
        <begin position="12"/>
        <end position="31"/>
    </location>
</feature>
<feature type="transmembrane region" description="Helical" evidence="1">
    <location>
        <begin position="433"/>
        <end position="453"/>
    </location>
</feature>
<accession>A0A5C5YIA5</accession>
<feature type="transmembrane region" description="Helical" evidence="1">
    <location>
        <begin position="43"/>
        <end position="65"/>
    </location>
</feature>
<comment type="caution">
    <text evidence="2">The sequence shown here is derived from an EMBL/GenBank/DDBJ whole genome shotgun (WGS) entry which is preliminary data.</text>
</comment>
<feature type="transmembrane region" description="Helical" evidence="1">
    <location>
        <begin position="236"/>
        <end position="256"/>
    </location>
</feature>
<gene>
    <name evidence="2" type="ORF">Pla123a_34260</name>
</gene>
<dbReference type="EMBL" id="SJPO01000008">
    <property type="protein sequence ID" value="TWT74602.1"/>
    <property type="molecule type" value="Genomic_DNA"/>
</dbReference>
<dbReference type="Proteomes" id="UP000318478">
    <property type="component" value="Unassembled WGS sequence"/>
</dbReference>
<feature type="transmembrane region" description="Helical" evidence="1">
    <location>
        <begin position="516"/>
        <end position="535"/>
    </location>
</feature>
<evidence type="ECO:0000313" key="2">
    <source>
        <dbReference type="EMBL" id="TWT74602.1"/>
    </source>
</evidence>
<feature type="transmembrane region" description="Helical" evidence="1">
    <location>
        <begin position="77"/>
        <end position="95"/>
    </location>
</feature>
<name>A0A5C5YIA5_9BACT</name>